<gene>
    <name evidence="1" type="ORF">NM688_g1618</name>
</gene>
<sequence>MVSYFTVDGVLLVNLWPGDYPQLRVRDPKLLTREEKVPETVEELLEWSCLLVKPDRSDLSFRYVVVHAPGIGKALPFNPMQVVMRAQGIVRGMDIRGTGTWNRSSGAVKSAEKARQFVILGGGRGHDAFSAQRQCLKNFVDAISQKLGRAVRENSFDKGELYLQRQVFTKNASRGKVGCALPKSDPDYRAVRGMAEYWYVKDSLDIARQTPTGEVVACTAAEVAIGDLVDVSMVIEVKMTENGEELKIPQVQYCLRQIVVLKKHAQGVADLTCAYTLHSDDGVRINASFSEKRKSSYGGHRDGSKRRRDDSYGRRPVDVHRNILYDSRASVRQNNSLPSDKTGVPDSHWERRSDRSSGSSADNLQWDVSSACSPSVTSDNGSTQSVATSFGMGELEPGEIVEHLPASIRDYGDMADVFIRSVSEETKSAVVHDGSSEHRHGEKTVRFADSVAGSRHLGCNAVLAHGPLPRTLHASSGELYKGANGSPLSQSQKSFEVELKSEAGHGDICVERPIGIDIDWNAPPSQAVKRIAETARRDDEGMRMKAGCQRSSLSARLAPRWD</sequence>
<evidence type="ECO:0000313" key="1">
    <source>
        <dbReference type="EMBL" id="KAJ3557158.1"/>
    </source>
</evidence>
<comment type="caution">
    <text evidence="1">The sequence shown here is derived from an EMBL/GenBank/DDBJ whole genome shotgun (WGS) entry which is preliminary data.</text>
</comment>
<dbReference type="Proteomes" id="UP001148662">
    <property type="component" value="Unassembled WGS sequence"/>
</dbReference>
<evidence type="ECO:0000313" key="2">
    <source>
        <dbReference type="Proteomes" id="UP001148662"/>
    </source>
</evidence>
<reference evidence="1" key="1">
    <citation type="submission" date="2022-07" db="EMBL/GenBank/DDBJ databases">
        <title>Genome Sequence of Phlebia brevispora.</title>
        <authorList>
            <person name="Buettner E."/>
        </authorList>
    </citation>
    <scope>NUCLEOTIDE SEQUENCE</scope>
    <source>
        <strain evidence="1">MPL23</strain>
    </source>
</reference>
<accession>A0ACC1TBL4</accession>
<keyword evidence="2" id="KW-1185">Reference proteome</keyword>
<organism evidence="1 2">
    <name type="scientific">Phlebia brevispora</name>
    <dbReference type="NCBI Taxonomy" id="194682"/>
    <lineage>
        <taxon>Eukaryota</taxon>
        <taxon>Fungi</taxon>
        <taxon>Dikarya</taxon>
        <taxon>Basidiomycota</taxon>
        <taxon>Agaricomycotina</taxon>
        <taxon>Agaricomycetes</taxon>
        <taxon>Polyporales</taxon>
        <taxon>Meruliaceae</taxon>
        <taxon>Phlebia</taxon>
    </lineage>
</organism>
<protein>
    <submittedName>
        <fullName evidence="1">Uncharacterized protein</fullName>
    </submittedName>
</protein>
<name>A0ACC1TBL4_9APHY</name>
<dbReference type="EMBL" id="JANHOG010000180">
    <property type="protein sequence ID" value="KAJ3557158.1"/>
    <property type="molecule type" value="Genomic_DNA"/>
</dbReference>
<proteinExistence type="predicted"/>